<proteinExistence type="predicted"/>
<name>A0AC35TWA2_9BILA</name>
<sequence length="427" mass="48602">MKSDGSEVKQITGTVGFELNPVWSPDGTRILYAGFQPKMGDPYAQYLQLLKLNFIDTTKTELFIVDKDGQNWQRLTNFNSSIWHPTWVDDKTVIFSSDYDILTLKSLNDPQIQFLYSFNIESKELVRLTENNLFGFDSFPTYDYNTGILIWTSNRIQQEKSTKLSYDIYMASLNQPPRHPFFVDGLHHEHKQQNTVKYHLKKKSLIYEGEDHFESLKQLTFGGQNAEGYFTKDDTEMIFQAMGRNIYGTDCDQIYRHQLIPIFPNEKTIPQRMSTGLGACTCSYLFPDHQTSLYAGSFRAVNFSSSLENGACPSKKCKSKLAETDPVLKGLCNTSYVWDIIPDYDIFKVGKFGEFIKQLTDTEGYDAEATISPDGKLIVYTSMASGDLDLWLMDSNGDNKQQITTAIGYDGGAFFSPDGTKLIFLMI</sequence>
<dbReference type="WBParaSite" id="RSKR_0000493700.1">
    <property type="protein sequence ID" value="RSKR_0000493700.1"/>
    <property type="gene ID" value="RSKR_0000493700"/>
</dbReference>
<accession>A0AC35TWA2</accession>
<evidence type="ECO:0000313" key="1">
    <source>
        <dbReference type="Proteomes" id="UP000095286"/>
    </source>
</evidence>
<dbReference type="Proteomes" id="UP000095286">
    <property type="component" value="Unplaced"/>
</dbReference>
<evidence type="ECO:0000313" key="2">
    <source>
        <dbReference type="WBParaSite" id="RSKR_0000493700.1"/>
    </source>
</evidence>
<protein>
    <submittedName>
        <fullName evidence="2">DPPIV_N domain-containing protein</fullName>
    </submittedName>
</protein>
<organism evidence="1 2">
    <name type="scientific">Rhabditophanes sp. KR3021</name>
    <dbReference type="NCBI Taxonomy" id="114890"/>
    <lineage>
        <taxon>Eukaryota</taxon>
        <taxon>Metazoa</taxon>
        <taxon>Ecdysozoa</taxon>
        <taxon>Nematoda</taxon>
        <taxon>Chromadorea</taxon>
        <taxon>Rhabditida</taxon>
        <taxon>Tylenchina</taxon>
        <taxon>Panagrolaimomorpha</taxon>
        <taxon>Strongyloidoidea</taxon>
        <taxon>Alloionematidae</taxon>
        <taxon>Rhabditophanes</taxon>
    </lineage>
</organism>
<reference evidence="2" key="1">
    <citation type="submission" date="2016-11" db="UniProtKB">
        <authorList>
            <consortium name="WormBaseParasite"/>
        </authorList>
    </citation>
    <scope>IDENTIFICATION</scope>
    <source>
        <strain evidence="2">KR3021</strain>
    </source>
</reference>